<feature type="compositionally biased region" description="Basic and acidic residues" evidence="1">
    <location>
        <begin position="72"/>
        <end position="84"/>
    </location>
</feature>
<gene>
    <name evidence="2" type="ORF">LAESUDRAFT_39812</name>
</gene>
<evidence type="ECO:0000313" key="2">
    <source>
        <dbReference type="EMBL" id="KZT13313.1"/>
    </source>
</evidence>
<feature type="compositionally biased region" description="Basic and acidic residues" evidence="1">
    <location>
        <begin position="11"/>
        <end position="42"/>
    </location>
</feature>
<dbReference type="EMBL" id="KV427605">
    <property type="protein sequence ID" value="KZT13313.1"/>
    <property type="molecule type" value="Genomic_DNA"/>
</dbReference>
<evidence type="ECO:0000256" key="1">
    <source>
        <dbReference type="SAM" id="MobiDB-lite"/>
    </source>
</evidence>
<keyword evidence="3" id="KW-1185">Reference proteome</keyword>
<feature type="region of interest" description="Disordered" evidence="1">
    <location>
        <begin position="1"/>
        <end position="104"/>
    </location>
</feature>
<dbReference type="RefSeq" id="XP_040770823.1">
    <property type="nucleotide sequence ID" value="XM_040902302.1"/>
</dbReference>
<dbReference type="GeneID" id="63819333"/>
<dbReference type="Proteomes" id="UP000076871">
    <property type="component" value="Unassembled WGS sequence"/>
</dbReference>
<proteinExistence type="predicted"/>
<evidence type="ECO:0000313" key="3">
    <source>
        <dbReference type="Proteomes" id="UP000076871"/>
    </source>
</evidence>
<sequence length="267" mass="29874">MDVGGCRTTHARYEASERTVVRRPSAEDLREHCGGTESDMAKGRGSWTTGTQGESEASDGDENSEPLLVVERSPRTHARTEHPTRKGRRGAAQSAPGRARRRGDKLRCTGRMHQTFHRRASSGHRRRLVRARLGRENLRARAWHSTEATTPGVAIPTRHKVAGVPGRSREWKGAPEGWRENRASRPIRQAVSAALANRRTRAPQSGCPATASVPHAYLLPSAFMAPHPRPALLLPQPRHRLYLPPRRRRRRRPLPVPLHAPRVLHLV</sequence>
<accession>A0A165IN77</accession>
<dbReference type="InParanoid" id="A0A165IN77"/>
<feature type="compositionally biased region" description="Polar residues" evidence="1">
    <location>
        <begin position="46"/>
        <end position="55"/>
    </location>
</feature>
<organism evidence="2 3">
    <name type="scientific">Laetiporus sulphureus 93-53</name>
    <dbReference type="NCBI Taxonomy" id="1314785"/>
    <lineage>
        <taxon>Eukaryota</taxon>
        <taxon>Fungi</taxon>
        <taxon>Dikarya</taxon>
        <taxon>Basidiomycota</taxon>
        <taxon>Agaricomycotina</taxon>
        <taxon>Agaricomycetes</taxon>
        <taxon>Polyporales</taxon>
        <taxon>Laetiporus</taxon>
    </lineage>
</organism>
<protein>
    <submittedName>
        <fullName evidence="2">Uncharacterized protein</fullName>
    </submittedName>
</protein>
<reference evidence="2 3" key="1">
    <citation type="journal article" date="2016" name="Mol. Biol. Evol.">
        <title>Comparative Genomics of Early-Diverging Mushroom-Forming Fungi Provides Insights into the Origins of Lignocellulose Decay Capabilities.</title>
        <authorList>
            <person name="Nagy L.G."/>
            <person name="Riley R."/>
            <person name="Tritt A."/>
            <person name="Adam C."/>
            <person name="Daum C."/>
            <person name="Floudas D."/>
            <person name="Sun H."/>
            <person name="Yadav J.S."/>
            <person name="Pangilinan J."/>
            <person name="Larsson K.H."/>
            <person name="Matsuura K."/>
            <person name="Barry K."/>
            <person name="Labutti K."/>
            <person name="Kuo R."/>
            <person name="Ohm R.A."/>
            <person name="Bhattacharya S.S."/>
            <person name="Shirouzu T."/>
            <person name="Yoshinaga Y."/>
            <person name="Martin F.M."/>
            <person name="Grigoriev I.V."/>
            <person name="Hibbett D.S."/>
        </authorList>
    </citation>
    <scope>NUCLEOTIDE SEQUENCE [LARGE SCALE GENOMIC DNA]</scope>
    <source>
        <strain evidence="2 3">93-53</strain>
    </source>
</reference>
<dbReference type="AlphaFoldDB" id="A0A165IN77"/>
<name>A0A165IN77_9APHY</name>